<comment type="similarity">
    <text evidence="2">Belongs to the dynein intermediate chain family.</text>
</comment>
<dbReference type="OrthoDB" id="366230at2759"/>
<evidence type="ECO:0000313" key="13">
    <source>
        <dbReference type="EMBL" id="GAV09502.1"/>
    </source>
</evidence>
<dbReference type="InterPro" id="IPR050687">
    <property type="entry name" value="Dynein_IC"/>
</dbReference>
<dbReference type="InterPro" id="IPR015943">
    <property type="entry name" value="WD40/YVTN_repeat-like_dom_sf"/>
</dbReference>
<dbReference type="GO" id="GO:0003341">
    <property type="term" value="P:cilium movement"/>
    <property type="evidence" value="ECO:0007669"/>
    <property type="project" value="TreeGrafter"/>
</dbReference>
<dbReference type="GO" id="GO:0005874">
    <property type="term" value="C:microtubule"/>
    <property type="evidence" value="ECO:0007669"/>
    <property type="project" value="UniProtKB-KW"/>
</dbReference>
<dbReference type="GO" id="GO:0036157">
    <property type="term" value="C:outer dynein arm"/>
    <property type="evidence" value="ECO:0007669"/>
    <property type="project" value="TreeGrafter"/>
</dbReference>
<dbReference type="Gene3D" id="2.130.10.10">
    <property type="entry name" value="YVTN repeat-like/Quinoprotein amine dehydrogenase"/>
    <property type="match status" value="2"/>
</dbReference>
<evidence type="ECO:0000256" key="4">
    <source>
        <dbReference type="ARBA" id="ARBA00022574"/>
    </source>
</evidence>
<dbReference type="GO" id="GO:0045503">
    <property type="term" value="F:dynein light chain binding"/>
    <property type="evidence" value="ECO:0007669"/>
    <property type="project" value="TreeGrafter"/>
</dbReference>
<evidence type="ECO:0000256" key="1">
    <source>
        <dbReference type="ARBA" id="ARBA00004430"/>
    </source>
</evidence>
<evidence type="ECO:0000256" key="7">
    <source>
        <dbReference type="ARBA" id="ARBA00023017"/>
    </source>
</evidence>
<dbReference type="Proteomes" id="UP000186922">
    <property type="component" value="Unassembled WGS sequence"/>
</dbReference>
<dbReference type="PANTHER" id="PTHR12442">
    <property type="entry name" value="DYNEIN INTERMEDIATE CHAIN"/>
    <property type="match status" value="1"/>
</dbReference>
<dbReference type="AlphaFoldDB" id="A0A1D1W7Z4"/>
<evidence type="ECO:0000256" key="3">
    <source>
        <dbReference type="ARBA" id="ARBA00022490"/>
    </source>
</evidence>
<keyword evidence="7" id="KW-0243">Dynein</keyword>
<proteinExistence type="inferred from homology"/>
<dbReference type="PANTHER" id="PTHR12442:SF7">
    <property type="entry name" value="DYNEIN AXONEMAL INTERMEDIATE CHAIN 2"/>
    <property type="match status" value="1"/>
</dbReference>
<sequence length="541" mass="61154">MGKVAVCYQENGDPNVPYHDEALFGSIWDVNLMYKPLQIFVPPFRLYSIVYNPKDTTCIVGSLWTGQLSKRDDPIVVYEYSQWDTRVGAEPTLTTELEIGHEKICRKVQWLQSKTMTEIVSVGMDGQMIFWDIRKWDEPIERIIMDPNRTKAPTLKEGAPCSTVDFDQGIPSRLCAGSDKGYIFNINRKSKNAHEKITWVWKDVVTPVLSLQRNIAHPRYMLAVTCDDAKIFAEDCRDSWTIDVRPTEGHFTSGCWSSTRPGVFMTTQTNGCLAAYDLNRGVRCTTPAAWIDVDTKCLTSVSPHDEGRLYAVGGINGTWGIAEVSNALFIPTAKEKTDVGELFERESRREKILEGRGREKLAQMRKESAARQEAIAAAIKSGKVPPLAEREDKLDPAYNLPFRPGPITPQEAVVKKDLPKEKASAMAQEAMRQYEAWVKDEEDEMRHRKLPTVFDWQPEDEGVGTLVAKMGEKVPGQADTQTEYDDNEEEEKLRPPLKRQLGIERKPLVKDEGEEKEKVSLTALPMDFAADVRAKMAFAKK</sequence>
<evidence type="ECO:0000313" key="14">
    <source>
        <dbReference type="Proteomes" id="UP000186922"/>
    </source>
</evidence>
<dbReference type="InterPro" id="IPR036322">
    <property type="entry name" value="WD40_repeat_dom_sf"/>
</dbReference>
<evidence type="ECO:0000256" key="12">
    <source>
        <dbReference type="SAM" id="MobiDB-lite"/>
    </source>
</evidence>
<evidence type="ECO:0000256" key="11">
    <source>
        <dbReference type="ARBA" id="ARBA00023273"/>
    </source>
</evidence>
<dbReference type="GO" id="GO:0045504">
    <property type="term" value="F:dynein heavy chain binding"/>
    <property type="evidence" value="ECO:0007669"/>
    <property type="project" value="TreeGrafter"/>
</dbReference>
<keyword evidence="8" id="KW-0969">Cilium</keyword>
<gene>
    <name evidence="13" type="primary">RvY_19034-1</name>
    <name evidence="13" type="synonym">RvY_19034.1</name>
    <name evidence="13" type="ORF">RvY_19034</name>
</gene>
<evidence type="ECO:0000256" key="9">
    <source>
        <dbReference type="ARBA" id="ARBA00023175"/>
    </source>
</evidence>
<comment type="subcellular location">
    <subcellularLocation>
        <location evidence="1">Cytoplasm</location>
        <location evidence="1">Cytoskeleton</location>
        <location evidence="1">Cilium axoneme</location>
    </subcellularLocation>
</comment>
<evidence type="ECO:0000256" key="2">
    <source>
        <dbReference type="ARBA" id="ARBA00011059"/>
    </source>
</evidence>
<feature type="region of interest" description="Disordered" evidence="12">
    <location>
        <begin position="470"/>
        <end position="517"/>
    </location>
</feature>
<keyword evidence="6" id="KW-0677">Repeat</keyword>
<comment type="caution">
    <text evidence="13">The sequence shown here is derived from an EMBL/GenBank/DDBJ whole genome shotgun (WGS) entry which is preliminary data.</text>
</comment>
<evidence type="ECO:0000256" key="5">
    <source>
        <dbReference type="ARBA" id="ARBA00022701"/>
    </source>
</evidence>
<dbReference type="EMBL" id="BDGG01000023">
    <property type="protein sequence ID" value="GAV09502.1"/>
    <property type="molecule type" value="Genomic_DNA"/>
</dbReference>
<dbReference type="GO" id="GO:0036158">
    <property type="term" value="P:outer dynein arm assembly"/>
    <property type="evidence" value="ECO:0007669"/>
    <property type="project" value="TreeGrafter"/>
</dbReference>
<accession>A0A1D1W7Z4</accession>
<keyword evidence="9" id="KW-0505">Motor protein</keyword>
<organism evidence="13 14">
    <name type="scientific">Ramazzottius varieornatus</name>
    <name type="common">Water bear</name>
    <name type="synonym">Tardigrade</name>
    <dbReference type="NCBI Taxonomy" id="947166"/>
    <lineage>
        <taxon>Eukaryota</taxon>
        <taxon>Metazoa</taxon>
        <taxon>Ecdysozoa</taxon>
        <taxon>Tardigrada</taxon>
        <taxon>Eutardigrada</taxon>
        <taxon>Parachela</taxon>
        <taxon>Hypsibioidea</taxon>
        <taxon>Ramazzottiidae</taxon>
        <taxon>Ramazzottius</taxon>
    </lineage>
</organism>
<reference evidence="13 14" key="1">
    <citation type="journal article" date="2016" name="Nat. Commun.">
        <title>Extremotolerant tardigrade genome and improved radiotolerance of human cultured cells by tardigrade-unique protein.</title>
        <authorList>
            <person name="Hashimoto T."/>
            <person name="Horikawa D.D."/>
            <person name="Saito Y."/>
            <person name="Kuwahara H."/>
            <person name="Kozuka-Hata H."/>
            <person name="Shin-I T."/>
            <person name="Minakuchi Y."/>
            <person name="Ohishi K."/>
            <person name="Motoyama A."/>
            <person name="Aizu T."/>
            <person name="Enomoto A."/>
            <person name="Kondo K."/>
            <person name="Tanaka S."/>
            <person name="Hara Y."/>
            <person name="Koshikawa S."/>
            <person name="Sagara H."/>
            <person name="Miura T."/>
            <person name="Yokobori S."/>
            <person name="Miyagawa K."/>
            <person name="Suzuki Y."/>
            <person name="Kubo T."/>
            <person name="Oyama M."/>
            <person name="Kohara Y."/>
            <person name="Fujiyama A."/>
            <person name="Arakawa K."/>
            <person name="Katayama T."/>
            <person name="Toyoda A."/>
            <person name="Kunieda T."/>
        </authorList>
    </citation>
    <scope>NUCLEOTIDE SEQUENCE [LARGE SCALE GENOMIC DNA]</scope>
    <source>
        <strain evidence="13 14">YOKOZUNA-1</strain>
    </source>
</reference>
<keyword evidence="10" id="KW-0206">Cytoskeleton</keyword>
<evidence type="ECO:0000256" key="8">
    <source>
        <dbReference type="ARBA" id="ARBA00023069"/>
    </source>
</evidence>
<protein>
    <recommendedName>
        <fullName evidence="15">Dynein intermediate chain 3, ciliary</fullName>
    </recommendedName>
</protein>
<evidence type="ECO:0008006" key="15">
    <source>
        <dbReference type="Google" id="ProtNLM"/>
    </source>
</evidence>
<dbReference type="STRING" id="947166.A0A1D1W7Z4"/>
<keyword evidence="11" id="KW-0966">Cell projection</keyword>
<keyword evidence="5" id="KW-0493">Microtubule</keyword>
<name>A0A1D1W7Z4_RAMVA</name>
<evidence type="ECO:0000256" key="10">
    <source>
        <dbReference type="ARBA" id="ARBA00023212"/>
    </source>
</evidence>
<keyword evidence="3" id="KW-0963">Cytoplasm</keyword>
<dbReference type="SUPFAM" id="SSF50978">
    <property type="entry name" value="WD40 repeat-like"/>
    <property type="match status" value="1"/>
</dbReference>
<keyword evidence="4" id="KW-0853">WD repeat</keyword>
<feature type="compositionally biased region" description="Basic and acidic residues" evidence="12">
    <location>
        <begin position="501"/>
        <end position="517"/>
    </location>
</feature>
<evidence type="ECO:0000256" key="6">
    <source>
        <dbReference type="ARBA" id="ARBA00022737"/>
    </source>
</evidence>
<keyword evidence="14" id="KW-1185">Reference proteome</keyword>